<dbReference type="Pfam" id="PF02205">
    <property type="entry name" value="WH2"/>
    <property type="match status" value="1"/>
</dbReference>
<evidence type="ECO:0000256" key="5">
    <source>
        <dbReference type="ARBA" id="ARBA00022553"/>
    </source>
</evidence>
<dbReference type="CDD" id="cd00009">
    <property type="entry name" value="AAA"/>
    <property type="match status" value="1"/>
</dbReference>
<feature type="compositionally biased region" description="Pro residues" evidence="19">
    <location>
        <begin position="203"/>
        <end position="215"/>
    </location>
</feature>
<keyword evidence="13" id="KW-0131">Cell cycle</keyword>
<dbReference type="SUPFAM" id="SSF52540">
    <property type="entry name" value="P-loop containing nucleoside triphosphate hydrolases"/>
    <property type="match status" value="1"/>
</dbReference>
<dbReference type="GO" id="GO:0005819">
    <property type="term" value="C:spindle"/>
    <property type="evidence" value="ECO:0007669"/>
    <property type="project" value="UniProtKB-ARBA"/>
</dbReference>
<dbReference type="InterPro" id="IPR036390">
    <property type="entry name" value="WH_DNA-bd_sf"/>
</dbReference>
<feature type="compositionally biased region" description="Pro residues" evidence="19">
    <location>
        <begin position="337"/>
        <end position="357"/>
    </location>
</feature>
<evidence type="ECO:0000256" key="6">
    <source>
        <dbReference type="ARBA" id="ARBA00022618"/>
    </source>
</evidence>
<dbReference type="InterPro" id="IPR054425">
    <property type="entry name" value="Cdc6_ORC1-like_ATPase_lid"/>
</dbReference>
<keyword evidence="5" id="KW-0597">Phosphoprotein</keyword>
<sequence length="1063" mass="115538">ANTELPKLSRDEQRGRGALLQDICKGTRLKKVTNVNDRSAPLLEKPKGSSGGYGSGAAALQPKGGLFQGGVPKLRPVGAKDGSENLAGKPALQVPSSRAAAPRPPGSTASGRPQDDTDSNRASLPELPRMQRPSLPDLSRPNTTSNTGMKHSSSAPPPPPPGRRANAPPTPLPVHSSKAAAYNREKPLPPTPGQRLHLGREGPPAPPPVKPPPSPVNVRTGPGGQSPAPPPPPYRQPPGVPNGPSSPTNESAPELPQRHNSLHRKTPGPVRGLAPPPPTSASPSLQSNRPPPPARDPPSRGAAPPPPPPMIRNGTRDAPPPPPPYRMHGSEPLSRGRPPPPPSRTPAGPPPPPPPPLRNGHRDSITTVRSFLDDFESKYSFHPVEDFPAPEEYKHFQRIYPSKTNRGKGWTLSSSQMVPSILPETCMTAPNVFLQCNQPRDSKRPPSSPPSMHLVSGLGDRTLYIDSRVSNPASIPPLASPAGQMRKKIPCLLLSSGESCVAVMPQTRSQSQATISFPKKKQPRTLDKAINSSDTKLELTNVQAIPRSPCAKILPLSPRKRLGDDNLCNTPRLPPCSPPKQSKKENGPPRSRTSKGRRLVFDNQLTTESPSKREQARLHQNKICSSVPKGQDIATNSEQRCPLEKESACLRLLKQEGTCYQQAKQVLTTAVPDQLPAREKEMDVIRNFLREHICGKKAGSLYLSGAPGTGKTACLSRILQDLKKELKSFKTIMLNCMSLRSAQAVFPAIAQEICQEEVSRPAGKDIMRKLENHMTAEKGPMIVLVLDEMDQLDSRGQDVLYTLFEWPWLSNSRLVLIGIANTLDLTDRILPRLQAREKCKPRLLNFPPYTKNQIATILQDRLNQASKDQVLDNAAIQFCARKVSAVSGDVRKALDVCRRAIEIVESDVKSQTILKPLSECKSPSESLVPKRVGVIHISQVISEVDGNRMTLSQEGAQDSFPLQQKILVCSLLLLTRQLKTKEVTLGKLYEAYSNVCRKQQVAAVDQSECLSLSGLLEARGIFGLKKNKETRFAKVSLKIEEKEIEHALKDKALVGNILATGLP</sequence>
<dbReference type="InterPro" id="IPR036388">
    <property type="entry name" value="WH-like_DNA-bd_sf"/>
</dbReference>
<evidence type="ECO:0000256" key="11">
    <source>
        <dbReference type="ARBA" id="ARBA00022843"/>
    </source>
</evidence>
<evidence type="ECO:0000256" key="19">
    <source>
        <dbReference type="SAM" id="MobiDB-lite"/>
    </source>
</evidence>
<keyword evidence="10" id="KW-0067">ATP-binding</keyword>
<dbReference type="GO" id="GO:0005634">
    <property type="term" value="C:nucleus"/>
    <property type="evidence" value="ECO:0007669"/>
    <property type="project" value="UniProtKB-SubCell"/>
</dbReference>
<feature type="non-terminal residue" evidence="21">
    <location>
        <position position="1"/>
    </location>
</feature>
<dbReference type="SMART" id="SM01074">
    <property type="entry name" value="Cdc6_C"/>
    <property type="match status" value="1"/>
</dbReference>
<keyword evidence="11" id="KW-0832">Ubl conjugation</keyword>
<comment type="subunit">
    <text evidence="15">Interacts with PCNA, ORC1, cyclin-CDK. Interacts with HUWE1. Interacts with ANKRD17. Interacts with GRWD1; origin binding of GRWD1 is dependent on CDC6. Interacts with CDT1; are mutually dependent on one another for loading MCM complexes onto chromatin. Interacts with TTC4. Interacts (via Cy motif) with CCNF; the interaction takes place during G2 and M phase. Interacts with CDH1.</text>
</comment>
<dbReference type="Gene3D" id="3.40.50.300">
    <property type="entry name" value="P-loop containing nucleotide triphosphate hydrolases"/>
    <property type="match status" value="1"/>
</dbReference>
<evidence type="ECO:0000256" key="12">
    <source>
        <dbReference type="ARBA" id="ARBA00023242"/>
    </source>
</evidence>
<feature type="region of interest" description="Disordered" evidence="19">
    <location>
        <begin position="508"/>
        <end position="532"/>
    </location>
</feature>
<comment type="caution">
    <text evidence="21">The sequence shown here is derived from an EMBL/GenBank/DDBJ whole genome shotgun (WGS) entry which is preliminary data.</text>
</comment>
<dbReference type="FunFam" id="1.10.10.10:FF:000265">
    <property type="entry name" value="Cell division control protein"/>
    <property type="match status" value="1"/>
</dbReference>
<comment type="similarity">
    <text evidence="3">Belongs to the CDC6/cdc18 family.</text>
</comment>
<feature type="domain" description="WH2" evidence="20">
    <location>
        <begin position="15"/>
        <end position="32"/>
    </location>
</feature>
<evidence type="ECO:0000256" key="17">
    <source>
        <dbReference type="ARBA" id="ARBA00079122"/>
    </source>
</evidence>
<dbReference type="GO" id="GO:0051301">
    <property type="term" value="P:cell division"/>
    <property type="evidence" value="ECO:0007669"/>
    <property type="project" value="UniProtKB-KW"/>
</dbReference>
<dbReference type="GO" id="GO:0016887">
    <property type="term" value="F:ATP hydrolysis activity"/>
    <property type="evidence" value="ECO:0007669"/>
    <property type="project" value="InterPro"/>
</dbReference>
<evidence type="ECO:0000256" key="7">
    <source>
        <dbReference type="ARBA" id="ARBA00022705"/>
    </source>
</evidence>
<dbReference type="FunFam" id="1.10.8.60:FF:000058">
    <property type="entry name" value="Cell division control protein"/>
    <property type="match status" value="1"/>
</dbReference>
<keyword evidence="9" id="KW-0498">Mitosis</keyword>
<dbReference type="SMART" id="SM00246">
    <property type="entry name" value="WH2"/>
    <property type="match status" value="1"/>
</dbReference>
<dbReference type="InterPro" id="IPR041664">
    <property type="entry name" value="AAA_16"/>
</dbReference>
<keyword evidence="12" id="KW-0539">Nucleus</keyword>
<dbReference type="InterPro" id="IPR003124">
    <property type="entry name" value="WH2_dom"/>
</dbReference>
<comment type="subcellular location">
    <subcellularLocation>
        <location evidence="2">Cytoplasm</location>
    </subcellularLocation>
    <subcellularLocation>
        <location evidence="1">Nucleus</location>
    </subcellularLocation>
</comment>
<protein>
    <recommendedName>
        <fullName evidence="16">Cell division control protein 6 homolog</fullName>
    </recommendedName>
    <alternativeName>
        <fullName evidence="18">CDC6-related protein</fullName>
    </alternativeName>
    <alternativeName>
        <fullName evidence="17">p62(cdc6)</fullName>
    </alternativeName>
</protein>
<feature type="compositionally biased region" description="Pro residues" evidence="19">
    <location>
        <begin position="227"/>
        <end position="241"/>
    </location>
</feature>
<feature type="compositionally biased region" description="Polar residues" evidence="19">
    <location>
        <begin position="140"/>
        <end position="151"/>
    </location>
</feature>
<evidence type="ECO:0000256" key="18">
    <source>
        <dbReference type="ARBA" id="ARBA00082525"/>
    </source>
</evidence>
<dbReference type="GO" id="GO:0005524">
    <property type="term" value="F:ATP binding"/>
    <property type="evidence" value="ECO:0007669"/>
    <property type="project" value="UniProtKB-KW"/>
</dbReference>
<evidence type="ECO:0000256" key="2">
    <source>
        <dbReference type="ARBA" id="ARBA00004496"/>
    </source>
</evidence>
<name>A0A4U1FI22_MONMO</name>
<dbReference type="Gene3D" id="1.10.8.60">
    <property type="match status" value="1"/>
</dbReference>
<feature type="region of interest" description="Disordered" evidence="19">
    <location>
        <begin position="555"/>
        <end position="597"/>
    </location>
</feature>
<evidence type="ECO:0000256" key="15">
    <source>
        <dbReference type="ARBA" id="ARBA00062730"/>
    </source>
</evidence>
<dbReference type="CDD" id="cd22077">
    <property type="entry name" value="WH2_WAS_WASL-2_3"/>
    <property type="match status" value="1"/>
</dbReference>
<evidence type="ECO:0000256" key="10">
    <source>
        <dbReference type="ARBA" id="ARBA00022840"/>
    </source>
</evidence>
<dbReference type="InterPro" id="IPR015163">
    <property type="entry name" value="Cdc6_C"/>
</dbReference>
<evidence type="ECO:0000256" key="1">
    <source>
        <dbReference type="ARBA" id="ARBA00004123"/>
    </source>
</evidence>
<dbReference type="Pfam" id="PF09079">
    <property type="entry name" value="WHD_Cdc6"/>
    <property type="match status" value="1"/>
</dbReference>
<dbReference type="PANTHER" id="PTHR10763:SF26">
    <property type="entry name" value="CELL DIVISION CONTROL PROTEIN 6 HOMOLOG"/>
    <property type="match status" value="1"/>
</dbReference>
<reference evidence="22" key="1">
    <citation type="journal article" date="2019" name="IScience">
        <title>Narwhal Genome Reveals Long-Term Low Genetic Diversity despite Current Large Abundance Size.</title>
        <authorList>
            <person name="Westbury M.V."/>
            <person name="Petersen B."/>
            <person name="Garde E."/>
            <person name="Heide-Jorgensen M.P."/>
            <person name="Lorenzen E.D."/>
        </authorList>
    </citation>
    <scope>NUCLEOTIDE SEQUENCE [LARGE SCALE GENOMIC DNA]</scope>
</reference>
<dbReference type="Proteomes" id="UP000308365">
    <property type="component" value="Unassembled WGS sequence"/>
</dbReference>
<dbReference type="InterPro" id="IPR050311">
    <property type="entry name" value="ORC1/CDC6"/>
</dbReference>
<keyword evidence="6" id="KW-0132">Cell division</keyword>
<evidence type="ECO:0000256" key="3">
    <source>
        <dbReference type="ARBA" id="ARBA00006184"/>
    </source>
</evidence>
<dbReference type="EMBL" id="RWIC01000120">
    <property type="protein sequence ID" value="TKC49354.1"/>
    <property type="molecule type" value="Genomic_DNA"/>
</dbReference>
<dbReference type="GO" id="GO:0003779">
    <property type="term" value="F:actin binding"/>
    <property type="evidence" value="ECO:0007669"/>
    <property type="project" value="InterPro"/>
</dbReference>
<dbReference type="Pfam" id="PF22606">
    <property type="entry name" value="Cdc6-ORC-like_ATPase_lid"/>
    <property type="match status" value="1"/>
</dbReference>
<dbReference type="GO" id="GO:0005737">
    <property type="term" value="C:cytoplasm"/>
    <property type="evidence" value="ECO:0007669"/>
    <property type="project" value="UniProtKB-SubCell"/>
</dbReference>
<evidence type="ECO:0000313" key="21">
    <source>
        <dbReference type="EMBL" id="TKC49354.1"/>
    </source>
</evidence>
<evidence type="ECO:0000259" key="20">
    <source>
        <dbReference type="PROSITE" id="PS51082"/>
    </source>
</evidence>
<keyword evidence="8" id="KW-0547">Nucleotide-binding</keyword>
<feature type="region of interest" description="Disordered" evidence="19">
    <location>
        <begin position="34"/>
        <end position="366"/>
    </location>
</feature>
<proteinExistence type="inferred from homology"/>
<feature type="compositionally biased region" description="Low complexity" evidence="19">
    <location>
        <begin position="95"/>
        <end position="111"/>
    </location>
</feature>
<comment type="function">
    <text evidence="14">Involved in the initiation of DNA replication. Also participates in checkpoint controls that ensure DNA replication is completed before mitosis is initiated.</text>
</comment>
<dbReference type="CDD" id="cd08768">
    <property type="entry name" value="Cdc6_C"/>
    <property type="match status" value="1"/>
</dbReference>
<dbReference type="AlphaFoldDB" id="A0A4U1FI22"/>
<keyword evidence="4" id="KW-0963">Cytoplasm</keyword>
<dbReference type="InterPro" id="IPR003593">
    <property type="entry name" value="AAA+_ATPase"/>
</dbReference>
<dbReference type="GO" id="GO:0006270">
    <property type="term" value="P:DNA replication initiation"/>
    <property type="evidence" value="ECO:0007669"/>
    <property type="project" value="TreeGrafter"/>
</dbReference>
<dbReference type="FunFam" id="3.40.50.300:FF:000547">
    <property type="entry name" value="Cell division control protein"/>
    <property type="match status" value="1"/>
</dbReference>
<organism evidence="21 22">
    <name type="scientific">Monodon monoceros</name>
    <name type="common">Narwhal</name>
    <name type="synonym">Ceratodon monodon</name>
    <dbReference type="NCBI Taxonomy" id="40151"/>
    <lineage>
        <taxon>Eukaryota</taxon>
        <taxon>Metazoa</taxon>
        <taxon>Chordata</taxon>
        <taxon>Craniata</taxon>
        <taxon>Vertebrata</taxon>
        <taxon>Euteleostomi</taxon>
        <taxon>Mammalia</taxon>
        <taxon>Eutheria</taxon>
        <taxon>Laurasiatheria</taxon>
        <taxon>Artiodactyla</taxon>
        <taxon>Whippomorpha</taxon>
        <taxon>Cetacea</taxon>
        <taxon>Odontoceti</taxon>
        <taxon>Monodontidae</taxon>
        <taxon>Monodon</taxon>
    </lineage>
</organism>
<dbReference type="PROSITE" id="PS51082">
    <property type="entry name" value="WH2"/>
    <property type="match status" value="1"/>
</dbReference>
<evidence type="ECO:0000256" key="9">
    <source>
        <dbReference type="ARBA" id="ARBA00022776"/>
    </source>
</evidence>
<evidence type="ECO:0000313" key="22">
    <source>
        <dbReference type="Proteomes" id="UP000308365"/>
    </source>
</evidence>
<keyword evidence="7" id="KW-0235">DNA replication</keyword>
<dbReference type="InterPro" id="IPR027417">
    <property type="entry name" value="P-loop_NTPase"/>
</dbReference>
<accession>A0A4U1FI22</accession>
<dbReference type="GO" id="GO:0003688">
    <property type="term" value="F:DNA replication origin binding"/>
    <property type="evidence" value="ECO:0007669"/>
    <property type="project" value="TreeGrafter"/>
</dbReference>
<evidence type="ECO:0000256" key="13">
    <source>
        <dbReference type="ARBA" id="ARBA00023306"/>
    </source>
</evidence>
<gene>
    <name evidence="21" type="ORF">EI555_016895</name>
</gene>
<evidence type="ECO:0000256" key="8">
    <source>
        <dbReference type="ARBA" id="ARBA00022741"/>
    </source>
</evidence>
<evidence type="ECO:0000256" key="14">
    <source>
        <dbReference type="ARBA" id="ARBA00056036"/>
    </source>
</evidence>
<dbReference type="Pfam" id="PF13191">
    <property type="entry name" value="AAA_16"/>
    <property type="match status" value="1"/>
</dbReference>
<dbReference type="SUPFAM" id="SSF46785">
    <property type="entry name" value="Winged helix' DNA-binding domain"/>
    <property type="match status" value="1"/>
</dbReference>
<dbReference type="PANTHER" id="PTHR10763">
    <property type="entry name" value="CELL DIVISION CONTROL PROTEIN 6-RELATED"/>
    <property type="match status" value="1"/>
</dbReference>
<dbReference type="SMART" id="SM00382">
    <property type="entry name" value="AAA"/>
    <property type="match status" value="1"/>
</dbReference>
<evidence type="ECO:0000256" key="16">
    <source>
        <dbReference type="ARBA" id="ARBA00069110"/>
    </source>
</evidence>
<dbReference type="Gene3D" id="1.10.10.10">
    <property type="entry name" value="Winged helix-like DNA-binding domain superfamily/Winged helix DNA-binding domain"/>
    <property type="match status" value="1"/>
</dbReference>
<dbReference type="GO" id="GO:0033314">
    <property type="term" value="P:mitotic DNA replication checkpoint signaling"/>
    <property type="evidence" value="ECO:0007669"/>
    <property type="project" value="TreeGrafter"/>
</dbReference>
<feature type="compositionally biased region" description="Pro residues" evidence="19">
    <location>
        <begin position="155"/>
        <end position="172"/>
    </location>
</feature>
<evidence type="ECO:0000256" key="4">
    <source>
        <dbReference type="ARBA" id="ARBA00022490"/>
    </source>
</evidence>